<dbReference type="SUPFAM" id="SSF52540">
    <property type="entry name" value="P-loop containing nucleoside triphosphate hydrolases"/>
    <property type="match status" value="2"/>
</dbReference>
<dbReference type="Gene3D" id="1.10.10.160">
    <property type="match status" value="1"/>
</dbReference>
<keyword evidence="7 10" id="KW-0067">ATP-binding</keyword>
<evidence type="ECO:0000259" key="11">
    <source>
        <dbReference type="Pfam" id="PF17946"/>
    </source>
</evidence>
<comment type="function">
    <text evidence="10">A helicase/nuclease that prepares dsDNA breaks (DSB) for recombinational DNA repair. Binds to DSBs and unwinds DNA via a highly rapid and processive ATP-dependent bidirectional helicase activity. Unwinds dsDNA until it encounters a Chi (crossover hotspot instigator) sequence from the 3' direction. Cuts ssDNA a few nucleotides 3' to the Chi site. The properties and activities of the enzyme are changed at Chi. The Chi-altered holoenzyme produces a long 3'-ssDNA overhang and facilitates RecA-binding to the ssDNA for homologous DNA recombination and repair. Holoenzyme degrades any linearized DNA that is unable to undergo homologous recombination. In the holoenzyme this subunit recognizes the wild-type Chi sequence, and when added to isolated RecB increases its ATP-dependent helicase processivity.</text>
</comment>
<keyword evidence="6 10" id="KW-0269">Exonuclease</keyword>
<comment type="similarity">
    <text evidence="10">Belongs to the RecC family.</text>
</comment>
<gene>
    <name evidence="10" type="primary">recC</name>
    <name evidence="12" type="ORF">C427_2473</name>
</gene>
<evidence type="ECO:0000256" key="9">
    <source>
        <dbReference type="ARBA" id="ARBA00023204"/>
    </source>
</evidence>
<dbReference type="PANTHER" id="PTHR30591:SF1">
    <property type="entry name" value="RECBCD ENZYME SUBUNIT RECC"/>
    <property type="match status" value="1"/>
</dbReference>
<evidence type="ECO:0000256" key="6">
    <source>
        <dbReference type="ARBA" id="ARBA00022839"/>
    </source>
</evidence>
<evidence type="ECO:0000256" key="4">
    <source>
        <dbReference type="ARBA" id="ARBA00022801"/>
    </source>
</evidence>
<dbReference type="NCBIfam" id="TIGR01450">
    <property type="entry name" value="recC"/>
    <property type="match status" value="1"/>
</dbReference>
<evidence type="ECO:0000256" key="10">
    <source>
        <dbReference type="HAMAP-Rule" id="MF_01486"/>
    </source>
</evidence>
<name>K7A7G6_9ALTE</name>
<dbReference type="GO" id="GO:0009338">
    <property type="term" value="C:exodeoxyribonuclease V complex"/>
    <property type="evidence" value="ECO:0007669"/>
    <property type="project" value="InterPro"/>
</dbReference>
<dbReference type="Proteomes" id="UP000011864">
    <property type="component" value="Chromosome"/>
</dbReference>
<dbReference type="STRING" id="1129794.C427_2473"/>
<evidence type="ECO:0000256" key="5">
    <source>
        <dbReference type="ARBA" id="ARBA00022806"/>
    </source>
</evidence>
<dbReference type="eggNOG" id="COG1330">
    <property type="taxonomic scope" value="Bacteria"/>
</dbReference>
<dbReference type="PATRIC" id="fig|1129794.4.peg.2452"/>
<dbReference type="GO" id="GO:0005524">
    <property type="term" value="F:ATP binding"/>
    <property type="evidence" value="ECO:0007669"/>
    <property type="project" value="UniProtKB-UniRule"/>
</dbReference>
<dbReference type="HAMAP" id="MF_01486">
    <property type="entry name" value="RecC"/>
    <property type="match status" value="1"/>
</dbReference>
<dbReference type="GO" id="GO:0000724">
    <property type="term" value="P:double-strand break repair via homologous recombination"/>
    <property type="evidence" value="ECO:0007669"/>
    <property type="project" value="UniProtKB-UniRule"/>
</dbReference>
<comment type="miscellaneous">
    <text evidence="10">In the RecBCD complex, RecB has a slow 3'-5' helicase, an exonuclease activity and loads RecA onto ssDNA, RecD has a fast 5'-3' helicase activity, while RecC stimulates the ATPase and processivity of the RecB helicase and contributes to recognition of the Chi site.</text>
</comment>
<dbReference type="PIRSF" id="PIRSF000980">
    <property type="entry name" value="RecC"/>
    <property type="match status" value="1"/>
</dbReference>
<keyword evidence="8 10" id="KW-0238">DNA-binding</keyword>
<evidence type="ECO:0000256" key="7">
    <source>
        <dbReference type="ARBA" id="ARBA00022840"/>
    </source>
</evidence>
<dbReference type="HOGENOM" id="CLU_007513_0_0_6"/>
<keyword evidence="9 10" id="KW-0234">DNA repair</keyword>
<dbReference type="InterPro" id="IPR006697">
    <property type="entry name" value="RecC"/>
</dbReference>
<dbReference type="GO" id="GO:0003678">
    <property type="term" value="F:DNA helicase activity"/>
    <property type="evidence" value="ECO:0007669"/>
    <property type="project" value="UniProtKB-UniRule"/>
</dbReference>
<feature type="domain" description="RecC C-terminal" evidence="11">
    <location>
        <begin position="812"/>
        <end position="1074"/>
    </location>
</feature>
<dbReference type="InterPro" id="IPR027417">
    <property type="entry name" value="P-loop_NTPase"/>
</dbReference>
<dbReference type="InterPro" id="IPR011335">
    <property type="entry name" value="Restrct_endonuc-II-like"/>
</dbReference>
<dbReference type="SUPFAM" id="SSF52980">
    <property type="entry name" value="Restriction endonuclease-like"/>
    <property type="match status" value="1"/>
</dbReference>
<dbReference type="GO" id="GO:0008854">
    <property type="term" value="F:exodeoxyribonuclease V activity"/>
    <property type="evidence" value="ECO:0007669"/>
    <property type="project" value="InterPro"/>
</dbReference>
<evidence type="ECO:0000256" key="2">
    <source>
        <dbReference type="ARBA" id="ARBA00022741"/>
    </source>
</evidence>
<dbReference type="KEGG" id="gps:C427_2473"/>
<keyword evidence="4 10" id="KW-0378">Hydrolase</keyword>
<reference evidence="12 13" key="1">
    <citation type="journal article" date="2013" name="Genome Announc.">
        <title>Complete Genome Sequence of Glaciecola psychrophila Strain 170T.</title>
        <authorList>
            <person name="Yin J."/>
            <person name="Chen J."/>
            <person name="Liu G."/>
            <person name="Yu Y."/>
            <person name="Song L."/>
            <person name="Wang X."/>
            <person name="Qu X."/>
        </authorList>
    </citation>
    <scope>NUCLEOTIDE SEQUENCE [LARGE SCALE GENOMIC DNA]</scope>
    <source>
        <strain evidence="12 13">170</strain>
    </source>
</reference>
<dbReference type="InterPro" id="IPR041500">
    <property type="entry name" value="RecC_C"/>
</dbReference>
<dbReference type="GO" id="GO:0003677">
    <property type="term" value="F:DNA binding"/>
    <property type="evidence" value="ECO:0007669"/>
    <property type="project" value="UniProtKB-UniRule"/>
</dbReference>
<proteinExistence type="inferred from homology"/>
<organism evidence="12 13">
    <name type="scientific">Paraglaciecola psychrophila 170</name>
    <dbReference type="NCBI Taxonomy" id="1129794"/>
    <lineage>
        <taxon>Bacteria</taxon>
        <taxon>Pseudomonadati</taxon>
        <taxon>Pseudomonadota</taxon>
        <taxon>Gammaproteobacteria</taxon>
        <taxon>Alteromonadales</taxon>
        <taxon>Alteromonadaceae</taxon>
        <taxon>Paraglaciecola</taxon>
    </lineage>
</organism>
<accession>K7A7G6</accession>
<keyword evidence="3 10" id="KW-0227">DNA damage</keyword>
<dbReference type="Pfam" id="PF04257">
    <property type="entry name" value="Exonuc_V_gamma"/>
    <property type="match status" value="1"/>
</dbReference>
<dbReference type="Gene3D" id="1.10.10.990">
    <property type="match status" value="1"/>
</dbReference>
<dbReference type="Gene3D" id="3.40.50.300">
    <property type="entry name" value="P-loop containing nucleotide triphosphate hydrolases"/>
    <property type="match status" value="2"/>
</dbReference>
<evidence type="ECO:0000256" key="3">
    <source>
        <dbReference type="ARBA" id="ARBA00022763"/>
    </source>
</evidence>
<keyword evidence="2 10" id="KW-0547">Nucleotide-binding</keyword>
<evidence type="ECO:0000313" key="12">
    <source>
        <dbReference type="EMBL" id="AGH44582.1"/>
    </source>
</evidence>
<dbReference type="Pfam" id="PF17946">
    <property type="entry name" value="RecC_C"/>
    <property type="match status" value="1"/>
</dbReference>
<dbReference type="InterPro" id="IPR013986">
    <property type="entry name" value="DExx_box_DNA_helicase_dom_sf"/>
</dbReference>
<keyword evidence="13" id="KW-1185">Reference proteome</keyword>
<dbReference type="PANTHER" id="PTHR30591">
    <property type="entry name" value="RECBCD ENZYME SUBUNIT RECC"/>
    <property type="match status" value="1"/>
</dbReference>
<sequence length="1131" mass="128958">MSQWLKIQIAEKLGIAANIDFPLPSSFIWQLYQQHIQHLPEQSAFTKPNMTWKLMSILPTMLEQPEFAAIEQYLKDSQPLKLYQLSGKIADVYDQYLVYRPDWIIHWEAGHNDLPDTNDLSICESHPWQPILWRALVTNSKDLGESPFHRANLHHTLLEALHNPVNQKSTAEAEKPLMVFGISAMPMQQLEVLSALAETRDVLIFWFNPSQHYWGDIVDKKTQAKAQLKAIDNSELAGVEFLDIGNPLLASWGKLGRDYQDMLLSFELQQQDYFVDIHPECLLQHIQSDVNQLQFRATADELDASELLSNGKEYPKVEITPTDSSLQIHACHSKVRELEILHDQLLMRFNDNPDWHPGDVIVMMPDVATYAPFIEGVFGAVEHHLAIPYAISDRNVGQVSPLLSSFLQLMKLHQSRLTLSEVLSLLEVPAVQRKFAIDPQEFELLQHWLTDAGVRWGWNDHDKQRWDLPAEKQNTWVFGLQRLLAGYAMASTELYQGDQDLISAYADIEGQQAVALGKCYQFTSALLKVLAFCQNQQSNQQNQQNIQQKVEQALELLAELYDADETEQADMLILRETLEKMLVHSHQYTQQIDQDVFVSELQQNIQENGVGQRFLAGYVNFCTLMPMRSIPFKMVCLLGMNDSDYPRQSVPMGFDLMRLAPAKRGDRSRRLDDRYLFLEAVLSAREQLYFSYQGFSQKDNSPLAPSILLSELMEYCQQGFCLSGELGLDVEQTEKNLLAHLTIKHKLQPFNQAYFKVKGKVNGEDAQAHNKPESYLSFNKKQQAIAEQLQQPSQALMFNAEPLTQSLEQSPQLELEAMIQFFQNPAKAFFIQRWQTRFYPLGQQSSDEEPFSFDGLDRYKLNERLVQHSLATSLKDTSELVINEDSVERVNSAKSKESEEKATLANQEIEQPTTIISLLNELRAEGKLPAGQSGELALRPLVKQSTQLAEQINELNTSLTPAQSVDIELLVNNVVLVGRVDSLYAQNLILWRAGKLRAKDRIALYLQWLCLCADVPKVGLNQAYFISTEKLYSLPVIEKQTALQQLAIWLEHWQLGGEQILHFYPEAAWQWATSQDINKTLSTFKGNDFAAGEGTEAHIQRVCPDLTQRFEPFSQIAEALLLPLVELGDAK</sequence>
<protein>
    <recommendedName>
        <fullName evidence="10">RecBCD enzyme subunit RecC</fullName>
    </recommendedName>
    <alternativeName>
        <fullName evidence="10">Exonuclease V subunit RecC</fullName>
        <shortName evidence="10">ExoV subunit RecC</shortName>
    </alternativeName>
    <alternativeName>
        <fullName evidence="10">Helicase/nuclease RecBCD subunit RecC</fullName>
    </alternativeName>
</protein>
<dbReference type="Gene3D" id="3.40.50.10930">
    <property type="match status" value="1"/>
</dbReference>
<dbReference type="EMBL" id="CP003837">
    <property type="protein sequence ID" value="AGH44582.1"/>
    <property type="molecule type" value="Genomic_DNA"/>
</dbReference>
<evidence type="ECO:0000256" key="8">
    <source>
        <dbReference type="ARBA" id="ARBA00023125"/>
    </source>
</evidence>
<keyword evidence="5 10" id="KW-0347">Helicase</keyword>
<dbReference type="AlphaFoldDB" id="K7A7G6"/>
<evidence type="ECO:0000256" key="1">
    <source>
        <dbReference type="ARBA" id="ARBA00022722"/>
    </source>
</evidence>
<comment type="subunit">
    <text evidence="10">Heterotrimer of RecB, RecC and RecD. All subunits contribute to DNA-binding.</text>
</comment>
<keyword evidence="1 10" id="KW-0540">Nuclease</keyword>
<evidence type="ECO:0000313" key="13">
    <source>
        <dbReference type="Proteomes" id="UP000011864"/>
    </source>
</evidence>